<evidence type="ECO:0000256" key="7">
    <source>
        <dbReference type="SAM" id="MobiDB-lite"/>
    </source>
</evidence>
<dbReference type="RefSeq" id="WP_126797974.1">
    <property type="nucleotide sequence ID" value="NZ_PIPO01000001.1"/>
</dbReference>
<evidence type="ECO:0000256" key="4">
    <source>
        <dbReference type="ARBA" id="ARBA00022825"/>
    </source>
</evidence>
<reference evidence="10 11" key="1">
    <citation type="journal article" date="2011" name="Front. Microbiol.">
        <title>Genomic signatures of strain selection and enhancement in Bacillus atrophaeus var. globigii, a historical biowarfare simulant.</title>
        <authorList>
            <person name="Gibbons H.S."/>
            <person name="Broomall S.M."/>
            <person name="McNew L.A."/>
            <person name="Daligault H."/>
            <person name="Chapman C."/>
            <person name="Bruce D."/>
            <person name="Karavis M."/>
            <person name="Krepps M."/>
            <person name="McGregor P.A."/>
            <person name="Hong C."/>
            <person name="Park K.H."/>
            <person name="Akmal A."/>
            <person name="Feldman A."/>
            <person name="Lin J.S."/>
            <person name="Chang W.E."/>
            <person name="Higgs B.W."/>
            <person name="Demirev P."/>
            <person name="Lindquist J."/>
            <person name="Liem A."/>
            <person name="Fochler E."/>
            <person name="Read T.D."/>
            <person name="Tapia R."/>
            <person name="Johnson S."/>
            <person name="Bishop-Lilly K.A."/>
            <person name="Detter C."/>
            <person name="Han C."/>
            <person name="Sozhamannan S."/>
            <person name="Rosenzweig C.N."/>
            <person name="Skowronski E.W."/>
        </authorList>
    </citation>
    <scope>NUCLEOTIDE SEQUENCE [LARGE SCALE GENOMIC DNA]</scope>
    <source>
        <strain evidence="10 11">Y4G10-17</strain>
    </source>
</reference>
<dbReference type="GO" id="GO:0004175">
    <property type="term" value="F:endopeptidase activity"/>
    <property type="evidence" value="ECO:0007669"/>
    <property type="project" value="TreeGrafter"/>
</dbReference>
<comment type="caution">
    <text evidence="10">The sequence shown here is derived from an EMBL/GenBank/DDBJ whole genome shotgun (WGS) entry which is preliminary data.</text>
</comment>
<feature type="signal peptide" evidence="8">
    <location>
        <begin position="1"/>
        <end position="22"/>
    </location>
</feature>
<feature type="region of interest" description="Disordered" evidence="7">
    <location>
        <begin position="635"/>
        <end position="656"/>
    </location>
</feature>
<dbReference type="AlphaFoldDB" id="A0A432WM98"/>
<evidence type="ECO:0000256" key="2">
    <source>
        <dbReference type="ARBA" id="ARBA00022670"/>
    </source>
</evidence>
<sequence length="679" mass="77682">MSKPLLRSLILSSLLVAPLSFAISPNYTLDDLPTLAAESQHVTASKRISSYFTRYHYSRVDLDESMSEQVFERYFDQLDYNRMFFLQSDIDQFAEAKGQFHNYLQEGELEVPYEIYQLSLERRYERYSYALELLDDAEFDFEVEGERYYYDRTEEAWPESEDELDEIWQQRLKNDALNLAMAGREADEIIDNLERRYQSAIQRLTQSQSEDAFQTVMNAFARSVEAHTSYLSPRNAERFQQNMNLQLEGIGAVLQAEYDYTVIRSLVPGGPADQTGMLAPDDRIIAVAQGDKEFVDVIGWRLDDVVDLITGPKGSTVRLQVLKESEGSGGAPETVEIVRDKVRLEDREAKAEVETMEDGAYAGRRMGIIEIPGFYNNLSADVRTLISELKEEDVEGIVVDLRGNGGGSLSESIYLTGLFIEQGPVVQVRDSSGRVEVNGDDDGQAYYDGPLVVLVDRFSASASEIFAAAIQDYNRGLIVGEPTFGKGTVQQHRPLQRRFDFYSNPLGSIQYTIAKFYRIDGGSTQHRGVMPDILFPSALEPDEFGESRADNALPWDQIDSVEYQRFDWLNDEMLTQLQQRHDGRIVDDPEFAYVIDDIERFRERRDRNYVSLVQSEREAESDADSQRRLQRINERLQRAGKEPVEAAEDADERYREADPYLQETLRIAVDFIEARKQDS</sequence>
<keyword evidence="4 5" id="KW-0720">Serine protease</keyword>
<dbReference type="NCBIfam" id="TIGR00225">
    <property type="entry name" value="prc"/>
    <property type="match status" value="1"/>
</dbReference>
<comment type="similarity">
    <text evidence="1 5">Belongs to the peptidase S41A family.</text>
</comment>
<feature type="chain" id="PRO_5019263063" evidence="8">
    <location>
        <begin position="23"/>
        <end position="679"/>
    </location>
</feature>
<dbReference type="NCBIfam" id="NF008388">
    <property type="entry name" value="PRK11186.1"/>
    <property type="match status" value="1"/>
</dbReference>
<accession>A0A432WM98</accession>
<dbReference type="PROSITE" id="PS50106">
    <property type="entry name" value="PDZ"/>
    <property type="match status" value="1"/>
</dbReference>
<dbReference type="InterPro" id="IPR029045">
    <property type="entry name" value="ClpP/crotonase-like_dom_sf"/>
</dbReference>
<evidence type="ECO:0000256" key="1">
    <source>
        <dbReference type="ARBA" id="ARBA00009179"/>
    </source>
</evidence>
<dbReference type="SMART" id="SM00228">
    <property type="entry name" value="PDZ"/>
    <property type="match status" value="1"/>
</dbReference>
<keyword evidence="8" id="KW-0732">Signal</keyword>
<dbReference type="GO" id="GO:0008236">
    <property type="term" value="F:serine-type peptidase activity"/>
    <property type="evidence" value="ECO:0007669"/>
    <property type="project" value="UniProtKB-KW"/>
</dbReference>
<evidence type="ECO:0000256" key="8">
    <source>
        <dbReference type="SAM" id="SignalP"/>
    </source>
</evidence>
<dbReference type="Proteomes" id="UP000287823">
    <property type="component" value="Unassembled WGS sequence"/>
</dbReference>
<organism evidence="10 11">
    <name type="scientific">Aliidiomarina soli</name>
    <dbReference type="NCBI Taxonomy" id="1928574"/>
    <lineage>
        <taxon>Bacteria</taxon>
        <taxon>Pseudomonadati</taxon>
        <taxon>Pseudomonadota</taxon>
        <taxon>Gammaproteobacteria</taxon>
        <taxon>Alteromonadales</taxon>
        <taxon>Idiomarinaceae</taxon>
        <taxon>Aliidiomarina</taxon>
    </lineage>
</organism>
<dbReference type="CDD" id="cd07560">
    <property type="entry name" value="Peptidase_S41_CPP"/>
    <property type="match status" value="1"/>
</dbReference>
<name>A0A432WM98_9GAMM</name>
<dbReference type="GO" id="GO:0030288">
    <property type="term" value="C:outer membrane-bounded periplasmic space"/>
    <property type="evidence" value="ECO:0007669"/>
    <property type="project" value="TreeGrafter"/>
</dbReference>
<protein>
    <submittedName>
        <fullName evidence="10">Carboxy terminal-processing peptidase</fullName>
    </submittedName>
</protein>
<dbReference type="Pfam" id="PF17804">
    <property type="entry name" value="TSP_NTD"/>
    <property type="match status" value="1"/>
</dbReference>
<evidence type="ECO:0000313" key="11">
    <source>
        <dbReference type="Proteomes" id="UP000287823"/>
    </source>
</evidence>
<keyword evidence="3 5" id="KW-0378">Hydrolase</keyword>
<keyword evidence="6" id="KW-0175">Coiled coil</keyword>
<dbReference type="InterPro" id="IPR020992">
    <property type="entry name" value="Tail_Prtase_C"/>
</dbReference>
<evidence type="ECO:0000259" key="9">
    <source>
        <dbReference type="PROSITE" id="PS50106"/>
    </source>
</evidence>
<dbReference type="CDD" id="cd06782">
    <property type="entry name" value="cpPDZ_CPP-like"/>
    <property type="match status" value="1"/>
</dbReference>
<evidence type="ECO:0000313" key="10">
    <source>
        <dbReference type="EMBL" id="RUO34940.1"/>
    </source>
</evidence>
<dbReference type="InterPro" id="IPR036034">
    <property type="entry name" value="PDZ_sf"/>
</dbReference>
<keyword evidence="11" id="KW-1185">Reference proteome</keyword>
<dbReference type="Gene3D" id="2.30.42.10">
    <property type="match status" value="1"/>
</dbReference>
<dbReference type="GO" id="GO:0007165">
    <property type="term" value="P:signal transduction"/>
    <property type="evidence" value="ECO:0007669"/>
    <property type="project" value="TreeGrafter"/>
</dbReference>
<evidence type="ECO:0000256" key="3">
    <source>
        <dbReference type="ARBA" id="ARBA00022801"/>
    </source>
</evidence>
<evidence type="ECO:0000256" key="6">
    <source>
        <dbReference type="SAM" id="Coils"/>
    </source>
</evidence>
<dbReference type="SUPFAM" id="SSF50156">
    <property type="entry name" value="PDZ domain-like"/>
    <property type="match status" value="1"/>
</dbReference>
<dbReference type="GO" id="GO:0006508">
    <property type="term" value="P:proteolysis"/>
    <property type="evidence" value="ECO:0007669"/>
    <property type="project" value="UniProtKB-KW"/>
</dbReference>
<dbReference type="Gene3D" id="3.30.750.44">
    <property type="match status" value="1"/>
</dbReference>
<dbReference type="InterPro" id="IPR004447">
    <property type="entry name" value="Peptidase_S41A"/>
</dbReference>
<dbReference type="Pfam" id="PF03572">
    <property type="entry name" value="Peptidase_S41"/>
    <property type="match status" value="1"/>
</dbReference>
<proteinExistence type="inferred from homology"/>
<feature type="coiled-coil region" evidence="6">
    <location>
        <begin position="183"/>
        <end position="210"/>
    </location>
</feature>
<dbReference type="PANTHER" id="PTHR32060">
    <property type="entry name" value="TAIL-SPECIFIC PROTEASE"/>
    <property type="match status" value="1"/>
</dbReference>
<dbReference type="InterPro" id="IPR040573">
    <property type="entry name" value="TSP_N"/>
</dbReference>
<dbReference type="InterPro" id="IPR001478">
    <property type="entry name" value="PDZ"/>
</dbReference>
<dbReference type="Pfam" id="PF00595">
    <property type="entry name" value="PDZ"/>
    <property type="match status" value="1"/>
</dbReference>
<evidence type="ECO:0000256" key="5">
    <source>
        <dbReference type="RuleBase" id="RU004404"/>
    </source>
</evidence>
<dbReference type="EMBL" id="PIPO01000001">
    <property type="protein sequence ID" value="RUO34940.1"/>
    <property type="molecule type" value="Genomic_DNA"/>
</dbReference>
<dbReference type="Gene3D" id="3.90.226.10">
    <property type="entry name" value="2-enoyl-CoA Hydratase, Chain A, domain 1"/>
    <property type="match status" value="1"/>
</dbReference>
<keyword evidence="2 5" id="KW-0645">Protease</keyword>
<feature type="compositionally biased region" description="Basic and acidic residues" evidence="7">
    <location>
        <begin position="635"/>
        <end position="644"/>
    </location>
</feature>
<gene>
    <name evidence="10" type="ORF">CWE14_02800</name>
</gene>
<dbReference type="FunFam" id="3.90.226.10:FF:000090">
    <property type="entry name" value="Tail-specific protease"/>
    <property type="match status" value="1"/>
</dbReference>
<dbReference type="Pfam" id="PF11818">
    <property type="entry name" value="DUF3340"/>
    <property type="match status" value="1"/>
</dbReference>
<feature type="domain" description="PDZ" evidence="9">
    <location>
        <begin position="250"/>
        <end position="309"/>
    </location>
</feature>
<dbReference type="InterPro" id="IPR005151">
    <property type="entry name" value="Tail-specific_protease"/>
</dbReference>
<dbReference type="SUPFAM" id="SSF52096">
    <property type="entry name" value="ClpP/crotonase"/>
    <property type="match status" value="1"/>
</dbReference>
<dbReference type="SMART" id="SM00245">
    <property type="entry name" value="TSPc"/>
    <property type="match status" value="1"/>
</dbReference>
<dbReference type="PANTHER" id="PTHR32060:SF22">
    <property type="entry name" value="CARBOXYL-TERMINAL-PROCESSING PEPTIDASE 3, CHLOROPLASTIC"/>
    <property type="match status" value="1"/>
</dbReference>